<evidence type="ECO:0000256" key="8">
    <source>
        <dbReference type="ARBA" id="ARBA00023214"/>
    </source>
</evidence>
<keyword evidence="7" id="KW-0869">Chloride channel</keyword>
<reference evidence="11 12" key="1">
    <citation type="submission" date="2019-11" db="EMBL/GenBank/DDBJ databases">
        <authorList>
            <person name="Dong K."/>
        </authorList>
    </citation>
    <scope>NUCLEOTIDE SEQUENCE [LARGE SCALE GENOMIC DNA]</scope>
    <source>
        <strain evidence="11 12">NBRC 112902</strain>
    </source>
</reference>
<feature type="transmembrane region" description="Helical" evidence="10">
    <location>
        <begin position="24"/>
        <end position="51"/>
    </location>
</feature>
<feature type="transmembrane region" description="Helical" evidence="10">
    <location>
        <begin position="312"/>
        <end position="334"/>
    </location>
</feature>
<dbReference type="EMBL" id="WMIG01000015">
    <property type="protein sequence ID" value="MTH61335.1"/>
    <property type="molecule type" value="Genomic_DNA"/>
</dbReference>
<keyword evidence="3 10" id="KW-0812">Transmembrane</keyword>
<dbReference type="GO" id="GO:0005254">
    <property type="term" value="F:chloride channel activity"/>
    <property type="evidence" value="ECO:0007669"/>
    <property type="project" value="UniProtKB-KW"/>
</dbReference>
<feature type="transmembrane region" description="Helical" evidence="10">
    <location>
        <begin position="166"/>
        <end position="191"/>
    </location>
</feature>
<keyword evidence="8" id="KW-0868">Chloride</keyword>
<dbReference type="AlphaFoldDB" id="A0A844HSZ3"/>
<keyword evidence="2" id="KW-0813">Transport</keyword>
<keyword evidence="6 10" id="KW-0472">Membrane</keyword>
<keyword evidence="4 10" id="KW-1133">Transmembrane helix</keyword>
<evidence type="ECO:0000256" key="9">
    <source>
        <dbReference type="ARBA" id="ARBA00023303"/>
    </source>
</evidence>
<feature type="transmembrane region" description="Helical" evidence="10">
    <location>
        <begin position="372"/>
        <end position="397"/>
    </location>
</feature>
<dbReference type="InterPro" id="IPR046342">
    <property type="entry name" value="CBS_dom_sf"/>
</dbReference>
<comment type="subcellular location">
    <subcellularLocation>
        <location evidence="1">Membrane</location>
        <topology evidence="1">Multi-pass membrane protein</topology>
    </subcellularLocation>
</comment>
<evidence type="ECO:0000256" key="5">
    <source>
        <dbReference type="ARBA" id="ARBA00023065"/>
    </source>
</evidence>
<dbReference type="PANTHER" id="PTHR43427">
    <property type="entry name" value="CHLORIDE CHANNEL PROTEIN CLC-E"/>
    <property type="match status" value="1"/>
</dbReference>
<keyword evidence="5" id="KW-0406">Ion transport</keyword>
<keyword evidence="9" id="KW-0407">Ion channel</keyword>
<evidence type="ECO:0000256" key="7">
    <source>
        <dbReference type="ARBA" id="ARBA00023173"/>
    </source>
</evidence>
<name>A0A844HSZ3_9RHOB</name>
<feature type="transmembrane region" description="Helical" evidence="10">
    <location>
        <begin position="203"/>
        <end position="228"/>
    </location>
</feature>
<organism evidence="11 12">
    <name type="scientific">Paracoccus litorisediminis</name>
    <dbReference type="NCBI Taxonomy" id="2006130"/>
    <lineage>
        <taxon>Bacteria</taxon>
        <taxon>Pseudomonadati</taxon>
        <taxon>Pseudomonadota</taxon>
        <taxon>Alphaproteobacteria</taxon>
        <taxon>Rhodobacterales</taxon>
        <taxon>Paracoccaceae</taxon>
        <taxon>Paracoccus</taxon>
    </lineage>
</organism>
<proteinExistence type="predicted"/>
<dbReference type="PANTHER" id="PTHR43427:SF6">
    <property type="entry name" value="CHLORIDE CHANNEL PROTEIN CLC-E"/>
    <property type="match status" value="1"/>
</dbReference>
<gene>
    <name evidence="11" type="ORF">GL300_19155</name>
</gene>
<dbReference type="Gene3D" id="1.10.3080.10">
    <property type="entry name" value="Clc chloride channel"/>
    <property type="match status" value="1"/>
</dbReference>
<keyword evidence="12" id="KW-1185">Reference proteome</keyword>
<feature type="transmembrane region" description="Helical" evidence="10">
    <location>
        <begin position="273"/>
        <end position="292"/>
    </location>
</feature>
<evidence type="ECO:0000313" key="11">
    <source>
        <dbReference type="EMBL" id="MTH61335.1"/>
    </source>
</evidence>
<dbReference type="SUPFAM" id="SSF54631">
    <property type="entry name" value="CBS-domain pair"/>
    <property type="match status" value="1"/>
</dbReference>
<feature type="transmembrane region" description="Helical" evidence="10">
    <location>
        <begin position="71"/>
        <end position="93"/>
    </location>
</feature>
<feature type="transmembrane region" description="Helical" evidence="10">
    <location>
        <begin position="403"/>
        <end position="424"/>
    </location>
</feature>
<dbReference type="InterPro" id="IPR001807">
    <property type="entry name" value="ClC"/>
</dbReference>
<evidence type="ECO:0000256" key="3">
    <source>
        <dbReference type="ARBA" id="ARBA00022692"/>
    </source>
</evidence>
<dbReference type="RefSeq" id="WP_155041299.1">
    <property type="nucleotide sequence ID" value="NZ_WMIG01000015.1"/>
</dbReference>
<accession>A0A844HSZ3</accession>
<dbReference type="GO" id="GO:0034707">
    <property type="term" value="C:chloride channel complex"/>
    <property type="evidence" value="ECO:0007669"/>
    <property type="project" value="UniProtKB-KW"/>
</dbReference>
<protein>
    <submittedName>
        <fullName evidence="11">Chloride channel protein</fullName>
    </submittedName>
</protein>
<dbReference type="SUPFAM" id="SSF81340">
    <property type="entry name" value="Clc chloride channel"/>
    <property type="match status" value="1"/>
</dbReference>
<dbReference type="Pfam" id="PF00654">
    <property type="entry name" value="Voltage_CLC"/>
    <property type="match status" value="1"/>
</dbReference>
<dbReference type="CDD" id="cd00400">
    <property type="entry name" value="Voltage_gated_ClC"/>
    <property type="match status" value="1"/>
</dbReference>
<dbReference type="OrthoDB" id="9814803at2"/>
<evidence type="ECO:0000256" key="4">
    <source>
        <dbReference type="ARBA" id="ARBA00022989"/>
    </source>
</evidence>
<evidence type="ECO:0000256" key="1">
    <source>
        <dbReference type="ARBA" id="ARBA00004141"/>
    </source>
</evidence>
<feature type="transmembrane region" description="Helical" evidence="10">
    <location>
        <begin position="340"/>
        <end position="365"/>
    </location>
</feature>
<evidence type="ECO:0000313" key="12">
    <source>
        <dbReference type="Proteomes" id="UP000449846"/>
    </source>
</evidence>
<dbReference type="PRINTS" id="PR00762">
    <property type="entry name" value="CLCHANNEL"/>
</dbReference>
<dbReference type="PROSITE" id="PS51257">
    <property type="entry name" value="PROKAR_LIPOPROTEIN"/>
    <property type="match status" value="1"/>
</dbReference>
<evidence type="ECO:0000256" key="10">
    <source>
        <dbReference type="SAM" id="Phobius"/>
    </source>
</evidence>
<evidence type="ECO:0000256" key="6">
    <source>
        <dbReference type="ARBA" id="ARBA00023136"/>
    </source>
</evidence>
<feature type="transmembrane region" description="Helical" evidence="10">
    <location>
        <begin position="240"/>
        <end position="261"/>
    </location>
</feature>
<dbReference type="Proteomes" id="UP000449846">
    <property type="component" value="Unassembled WGS sequence"/>
</dbReference>
<comment type="caution">
    <text evidence="11">The sequence shown here is derived from an EMBL/GenBank/DDBJ whole genome shotgun (WGS) entry which is preliminary data.</text>
</comment>
<evidence type="ECO:0000256" key="2">
    <source>
        <dbReference type="ARBA" id="ARBA00022448"/>
    </source>
</evidence>
<dbReference type="InterPro" id="IPR014743">
    <property type="entry name" value="Cl-channel_core"/>
</dbReference>
<dbReference type="InterPro" id="IPR050368">
    <property type="entry name" value="ClC-type_chloride_channel"/>
</dbReference>
<sequence length="586" mass="61945">MPRRKTLIRRVRVRALRTLRRSEIGLILCCAIAGCAVAMLVLVLHDCVAFMQRLAFDLYPGVTLGAQLRIAQWRVVLVPLLGGGALAMILRLLPALGGRVADPIEANALYGGRMSLRGSTRLTALTFVSNGAGASVGMEAGYSQIGAAIFSAVGGRLGMVRDNRRTMVTAGAAAAITAAFNAPLAGIFYGFELVHGGLSARRLAPVVTASICAWLVLMVAGHHGPVFVIPPHPEPAPLDFLLLILLALLGAALAVLAMTSVGLTERLLRRSRIPQWLLPVVGGVMIGLLGLYSPQILGAGLGPIQWHFEFRLSLTVLLALLLAKMLASAVSIGAGFRGGLFNSALLLGALLGACFAQLAGVLLPAHDGPRALFLLAGMAATGAGIVGAPLTISFLVIETTGSFAAAPVLIAVAALSAMLVRLTFGYSFSTWRFHLRGLTLRGAHDIGWISGLTAARLMHRDIPTFPIQMPLASLRQALPLGSTEWIGVSHHDGTYAGMLETARAHDPDLNDLSEMLILGDLTDPPGPEIGPADDVRHVLQTFAASRLTVLPVVSQDRRALGYVSESHCLRRYLAGIYHYRGSDLGF</sequence>